<dbReference type="Proteomes" id="UP000186785">
    <property type="component" value="Unassembled WGS sequence"/>
</dbReference>
<sequence length="284" mass="30905">MSFEDYLYSLEKSYLKKLSALEHSKAKNAKSATPAPTSHNQKVAPKPVANKAAAPKSAANAKTTTNQAKASSTPIANKKAEPKKAAQAPNPPATKKATTKQLKVTKVEKTSRKAAKKQSAKPARRHALSAPQKPKTKRTAPKKYQPKKVAHKTAKPAPKKQYTPARRATQKSGNKNIDVYVDKVNNNPYAVQQAVDKYAVSSTKLGSLTLVAGHNYTRAGKFASFKEGDVVNLKGAMGGKYKIYKTVRVPKRRNIKTTSVPQGFAFQTCDSGNTMVLKYAKRIK</sequence>
<proteinExistence type="predicted"/>
<evidence type="ECO:0000313" key="3">
    <source>
        <dbReference type="Proteomes" id="UP000186785"/>
    </source>
</evidence>
<accession>A0A1Q5PLD5</accession>
<protein>
    <submittedName>
        <fullName evidence="2">Uncharacterized protein</fullName>
    </submittedName>
</protein>
<comment type="caution">
    <text evidence="2">The sequence shown here is derived from an EMBL/GenBank/DDBJ whole genome shotgun (WGS) entry which is preliminary data.</text>
</comment>
<name>A0A1Q5PLD5_9ACTO</name>
<feature type="compositionally biased region" description="Basic residues" evidence="1">
    <location>
        <begin position="112"/>
        <end position="127"/>
    </location>
</feature>
<feature type="compositionally biased region" description="Polar residues" evidence="1">
    <location>
        <begin position="30"/>
        <end position="40"/>
    </location>
</feature>
<evidence type="ECO:0000313" key="2">
    <source>
        <dbReference type="EMBL" id="OKL47827.1"/>
    </source>
</evidence>
<feature type="compositionally biased region" description="Low complexity" evidence="1">
    <location>
        <begin position="85"/>
        <end position="104"/>
    </location>
</feature>
<feature type="region of interest" description="Disordered" evidence="1">
    <location>
        <begin position="24"/>
        <end position="176"/>
    </location>
</feature>
<dbReference type="AlphaFoldDB" id="A0A1Q5PLD5"/>
<organism evidence="2 3">
    <name type="scientific">Boudabousia liubingyangii</name>
    <dbReference type="NCBI Taxonomy" id="1921764"/>
    <lineage>
        <taxon>Bacteria</taxon>
        <taxon>Bacillati</taxon>
        <taxon>Actinomycetota</taxon>
        <taxon>Actinomycetes</taxon>
        <taxon>Actinomycetales</taxon>
        <taxon>Actinomycetaceae</taxon>
        <taxon>Boudabousia</taxon>
    </lineage>
</organism>
<dbReference type="STRING" id="1921764.BSR28_06800"/>
<keyword evidence="3" id="KW-1185">Reference proteome</keyword>
<evidence type="ECO:0000256" key="1">
    <source>
        <dbReference type="SAM" id="MobiDB-lite"/>
    </source>
</evidence>
<reference evidence="2 3" key="1">
    <citation type="submission" date="2016-11" db="EMBL/GenBank/DDBJ databases">
        <title>Actinomyces gypaetusis sp. nov. isolated from the vulture Gypaetus barbatus in Qinghai Tibet Plateau China.</title>
        <authorList>
            <person name="Meng X."/>
        </authorList>
    </citation>
    <scope>NUCLEOTIDE SEQUENCE [LARGE SCALE GENOMIC DNA]</scope>
    <source>
        <strain evidence="2 3">VUL4_2</strain>
    </source>
</reference>
<dbReference type="EMBL" id="MQSV01000003">
    <property type="protein sequence ID" value="OKL47827.1"/>
    <property type="molecule type" value="Genomic_DNA"/>
</dbReference>
<feature type="compositionally biased region" description="Low complexity" evidence="1">
    <location>
        <begin position="41"/>
        <end position="72"/>
    </location>
</feature>
<gene>
    <name evidence="2" type="ORF">BSR29_04865</name>
</gene>
<feature type="compositionally biased region" description="Basic residues" evidence="1">
    <location>
        <begin position="134"/>
        <end position="158"/>
    </location>
</feature>